<dbReference type="Proteomes" id="UP000245765">
    <property type="component" value="Unassembled WGS sequence"/>
</dbReference>
<feature type="region of interest" description="Disordered" evidence="1">
    <location>
        <begin position="93"/>
        <end position="128"/>
    </location>
</feature>
<reference evidence="3" key="1">
    <citation type="submission" date="2018-05" db="EMBL/GenBank/DDBJ databases">
        <authorList>
            <person name="Du Z."/>
            <person name="Wang X."/>
        </authorList>
    </citation>
    <scope>NUCLEOTIDE SEQUENCE [LARGE SCALE GENOMIC DNA]</scope>
    <source>
        <strain evidence="3">CQN31</strain>
    </source>
</reference>
<dbReference type="OrthoDB" id="7362049at2"/>
<dbReference type="RefSeq" id="WP_109868469.1">
    <property type="nucleotide sequence ID" value="NZ_QGNA01000001.1"/>
</dbReference>
<accession>A0A317FIF0</accession>
<keyword evidence="3" id="KW-1185">Reference proteome</keyword>
<protein>
    <submittedName>
        <fullName evidence="2">Uncharacterized protein</fullName>
    </submittedName>
</protein>
<sequence>MRSLSALVLTLPLGGCWIDAAIGPAAVVSGTSVILIGRTPVDAVATLATGRDCSVVNRERRLPWCLEPPAPPPPTPFCTPSLGRVDCWTVPPPGAPLRGVADPPRAPAPPTETGPRRGLDILLGGVSP</sequence>
<name>A0A317FIF0_9PROT</name>
<evidence type="ECO:0000256" key="1">
    <source>
        <dbReference type="SAM" id="MobiDB-lite"/>
    </source>
</evidence>
<dbReference type="EMBL" id="QGNA01000001">
    <property type="protein sequence ID" value="PWS37847.1"/>
    <property type="molecule type" value="Genomic_DNA"/>
</dbReference>
<organism evidence="2 3">
    <name type="scientific">Falsiroseomonas bella</name>
    <dbReference type="NCBI Taxonomy" id="2184016"/>
    <lineage>
        <taxon>Bacteria</taxon>
        <taxon>Pseudomonadati</taxon>
        <taxon>Pseudomonadota</taxon>
        <taxon>Alphaproteobacteria</taxon>
        <taxon>Acetobacterales</taxon>
        <taxon>Roseomonadaceae</taxon>
        <taxon>Falsiroseomonas</taxon>
    </lineage>
</organism>
<comment type="caution">
    <text evidence="2">The sequence shown here is derived from an EMBL/GenBank/DDBJ whole genome shotgun (WGS) entry which is preliminary data.</text>
</comment>
<gene>
    <name evidence="2" type="ORF">DFH01_00575</name>
</gene>
<evidence type="ECO:0000313" key="3">
    <source>
        <dbReference type="Proteomes" id="UP000245765"/>
    </source>
</evidence>
<evidence type="ECO:0000313" key="2">
    <source>
        <dbReference type="EMBL" id="PWS37847.1"/>
    </source>
</evidence>
<dbReference type="AlphaFoldDB" id="A0A317FIF0"/>
<proteinExistence type="predicted"/>